<dbReference type="EMBL" id="KZ107845">
    <property type="protein sequence ID" value="OSS48771.1"/>
    <property type="molecule type" value="Genomic_DNA"/>
</dbReference>
<keyword evidence="2" id="KW-1185">Reference proteome</keyword>
<sequence>MISAHAMHLYGASYGNPHKANTSIVMKPSSTDTLTLAALVAPISLTSLPTFGPQDLYTLEESVCFHVDASKIPQNIRCSCLKDGHFCLIAEHWLLEFETGSPFWLGDDGWPRAGSLIRYAGPKRGGKSVVIDGFGEWVCCIEGLAEGSLVEDGSSLCTG</sequence>
<protein>
    <submittedName>
        <fullName evidence="1">Uncharacterized protein</fullName>
    </submittedName>
</protein>
<name>A0A1Y2LY92_EPING</name>
<dbReference type="AlphaFoldDB" id="A0A1Y2LY92"/>
<organism evidence="1 2">
    <name type="scientific">Epicoccum nigrum</name>
    <name type="common">Soil fungus</name>
    <name type="synonym">Epicoccum purpurascens</name>
    <dbReference type="NCBI Taxonomy" id="105696"/>
    <lineage>
        <taxon>Eukaryota</taxon>
        <taxon>Fungi</taxon>
        <taxon>Dikarya</taxon>
        <taxon>Ascomycota</taxon>
        <taxon>Pezizomycotina</taxon>
        <taxon>Dothideomycetes</taxon>
        <taxon>Pleosporomycetidae</taxon>
        <taxon>Pleosporales</taxon>
        <taxon>Pleosporineae</taxon>
        <taxon>Didymellaceae</taxon>
        <taxon>Epicoccum</taxon>
    </lineage>
</organism>
<dbReference type="InParanoid" id="A0A1Y2LY92"/>
<evidence type="ECO:0000313" key="1">
    <source>
        <dbReference type="EMBL" id="OSS48771.1"/>
    </source>
</evidence>
<accession>A0A1Y2LY92</accession>
<proteinExistence type="predicted"/>
<reference evidence="1 2" key="1">
    <citation type="journal article" date="2017" name="Genome Announc.">
        <title>Genome sequence of the saprophytic ascomycete Epicoccum nigrum ICMP 19927 strain isolated from New Zealand.</title>
        <authorList>
            <person name="Fokin M."/>
            <person name="Fleetwood D."/>
            <person name="Weir B.S."/>
            <person name="Villas-Boas S.G."/>
        </authorList>
    </citation>
    <scope>NUCLEOTIDE SEQUENCE [LARGE SCALE GENOMIC DNA]</scope>
    <source>
        <strain evidence="1 2">ICMP 19927</strain>
    </source>
</reference>
<gene>
    <name evidence="1" type="ORF">B5807_06909</name>
</gene>
<dbReference type="Proteomes" id="UP000193240">
    <property type="component" value="Unassembled WGS sequence"/>
</dbReference>
<evidence type="ECO:0000313" key="2">
    <source>
        <dbReference type="Proteomes" id="UP000193240"/>
    </source>
</evidence>